<evidence type="ECO:0008006" key="11">
    <source>
        <dbReference type="Google" id="ProtNLM"/>
    </source>
</evidence>
<feature type="transmembrane region" description="Helical" evidence="8">
    <location>
        <begin position="268"/>
        <end position="286"/>
    </location>
</feature>
<evidence type="ECO:0000313" key="9">
    <source>
        <dbReference type="EMBL" id="KAJ0964489.1"/>
    </source>
</evidence>
<keyword evidence="10" id="KW-1185">Reference proteome</keyword>
<evidence type="ECO:0000256" key="5">
    <source>
        <dbReference type="ARBA" id="ARBA00022989"/>
    </source>
</evidence>
<dbReference type="Proteomes" id="UP001085076">
    <property type="component" value="Miscellaneous, Linkage group lg08"/>
</dbReference>
<dbReference type="OrthoDB" id="63113at2759"/>
<dbReference type="PANTHER" id="PTHR19317:SF2">
    <property type="entry name" value="PRA1 FAMILY PROTEIN F2"/>
    <property type="match status" value="1"/>
</dbReference>
<evidence type="ECO:0000256" key="4">
    <source>
        <dbReference type="ARBA" id="ARBA00022692"/>
    </source>
</evidence>
<evidence type="ECO:0000256" key="8">
    <source>
        <dbReference type="SAM" id="Phobius"/>
    </source>
</evidence>
<reference evidence="9" key="1">
    <citation type="submission" date="2021-03" db="EMBL/GenBank/DDBJ databases">
        <authorList>
            <person name="Li Z."/>
            <person name="Yang C."/>
        </authorList>
    </citation>
    <scope>NUCLEOTIDE SEQUENCE</scope>
    <source>
        <strain evidence="9">Dzin_1.0</strain>
        <tissue evidence="9">Leaf</tissue>
    </source>
</reference>
<evidence type="ECO:0000256" key="6">
    <source>
        <dbReference type="ARBA" id="ARBA00023136"/>
    </source>
</evidence>
<keyword evidence="4 8" id="KW-0812">Transmembrane</keyword>
<feature type="transmembrane region" description="Helical" evidence="8">
    <location>
        <begin position="6"/>
        <end position="38"/>
    </location>
</feature>
<feature type="transmembrane region" description="Helical" evidence="8">
    <location>
        <begin position="50"/>
        <end position="70"/>
    </location>
</feature>
<dbReference type="GO" id="GO:0005783">
    <property type="term" value="C:endoplasmic reticulum"/>
    <property type="evidence" value="ECO:0007669"/>
    <property type="project" value="TreeGrafter"/>
</dbReference>
<sequence length="395" mass="43865">MNYAIIVLGVVFISLLWHPICLIVFLLTMTAWLFLYFLRDEPIILFHRTIGDRTVLIIFSVVNLGLLLLTNATANILISLLIGLIIMPVEGYSLSTAFGELDMGYKFPLSSILALCPSNVTSSEKEPDAAPTATHLPLGVAASPKPPQPQIKPQDHILKSVCEANQRLKLRRVSPFRLRHVPSVPAINLVKALSNSPSIHRRTMTTYGTIPTSSAPDSGHPMDFITRAKERGYYALSTRRPWREMVHRHAFSLPPSLGEAYLRIRTNISYFSMNYAIVVLGVVFVSLLWHPISLIVFLLTMTAWLFLYFLRDEPIVLFHRTIGDRTVLIVLSVVTLGLLLLTNATANILISLLIGLIIVLVHAALRRTDDLSSEEEGAGHWYAVVGEAIKGSPSS</sequence>
<dbReference type="GO" id="GO:0005794">
    <property type="term" value="C:Golgi apparatus"/>
    <property type="evidence" value="ECO:0007669"/>
    <property type="project" value="TreeGrafter"/>
</dbReference>
<evidence type="ECO:0000256" key="3">
    <source>
        <dbReference type="ARBA" id="ARBA00006483"/>
    </source>
</evidence>
<comment type="function">
    <text evidence="1">May be involved in both secretory and endocytic intracellular trafficking in the endosomal/prevacuolar compartments.</text>
</comment>
<dbReference type="AlphaFoldDB" id="A0A9D5H5U0"/>
<evidence type="ECO:0000256" key="2">
    <source>
        <dbReference type="ARBA" id="ARBA00004141"/>
    </source>
</evidence>
<dbReference type="InterPro" id="IPR004895">
    <property type="entry name" value="Prenylated_rab_accept_PRA1"/>
</dbReference>
<dbReference type="GO" id="GO:0016192">
    <property type="term" value="P:vesicle-mediated transport"/>
    <property type="evidence" value="ECO:0007669"/>
    <property type="project" value="UniProtKB-ARBA"/>
</dbReference>
<comment type="subcellular location">
    <subcellularLocation>
        <location evidence="2">Membrane</location>
        <topology evidence="2">Multi-pass membrane protein</topology>
    </subcellularLocation>
</comment>
<protein>
    <recommendedName>
        <fullName evidence="11">PRA1 family protein</fullName>
    </recommendedName>
</protein>
<dbReference type="Pfam" id="PF03208">
    <property type="entry name" value="PRA1"/>
    <property type="match status" value="2"/>
</dbReference>
<feature type="transmembrane region" description="Helical" evidence="8">
    <location>
        <begin position="348"/>
        <end position="365"/>
    </location>
</feature>
<gene>
    <name evidence="9" type="ORF">J5N97_025627</name>
</gene>
<organism evidence="9 10">
    <name type="scientific">Dioscorea zingiberensis</name>
    <dbReference type="NCBI Taxonomy" id="325984"/>
    <lineage>
        <taxon>Eukaryota</taxon>
        <taxon>Viridiplantae</taxon>
        <taxon>Streptophyta</taxon>
        <taxon>Embryophyta</taxon>
        <taxon>Tracheophyta</taxon>
        <taxon>Spermatophyta</taxon>
        <taxon>Magnoliopsida</taxon>
        <taxon>Liliopsida</taxon>
        <taxon>Dioscoreales</taxon>
        <taxon>Dioscoreaceae</taxon>
        <taxon>Dioscorea</taxon>
    </lineage>
</organism>
<feature type="transmembrane region" description="Helical" evidence="8">
    <location>
        <begin position="76"/>
        <end position="98"/>
    </location>
</feature>
<evidence type="ECO:0000313" key="10">
    <source>
        <dbReference type="Proteomes" id="UP001085076"/>
    </source>
</evidence>
<dbReference type="PANTHER" id="PTHR19317">
    <property type="entry name" value="PRENYLATED RAB ACCEPTOR 1-RELATED"/>
    <property type="match status" value="1"/>
</dbReference>
<keyword evidence="5 8" id="KW-1133">Transmembrane helix</keyword>
<dbReference type="EMBL" id="JAGGNH010000008">
    <property type="protein sequence ID" value="KAJ0964489.1"/>
    <property type="molecule type" value="Genomic_DNA"/>
</dbReference>
<proteinExistence type="inferred from homology"/>
<keyword evidence="6 8" id="KW-0472">Membrane</keyword>
<comment type="similarity">
    <text evidence="3">Belongs to the PRA1 family.</text>
</comment>
<comment type="caution">
    <text evidence="9">The sequence shown here is derived from an EMBL/GenBank/DDBJ whole genome shotgun (WGS) entry which is preliminary data.</text>
</comment>
<accession>A0A9D5H5U0</accession>
<name>A0A9D5H5U0_9LILI</name>
<feature type="transmembrane region" description="Helical" evidence="8">
    <location>
        <begin position="292"/>
        <end position="310"/>
    </location>
</feature>
<evidence type="ECO:0000256" key="1">
    <source>
        <dbReference type="ARBA" id="ARBA00002501"/>
    </source>
</evidence>
<feature type="region of interest" description="Disordered" evidence="7">
    <location>
        <begin position="123"/>
        <end position="153"/>
    </location>
</feature>
<evidence type="ECO:0000256" key="7">
    <source>
        <dbReference type="SAM" id="MobiDB-lite"/>
    </source>
</evidence>
<reference evidence="9" key="2">
    <citation type="journal article" date="2022" name="Hortic Res">
        <title>The genome of Dioscorea zingiberensis sheds light on the biosynthesis, origin and evolution of the medicinally important diosgenin saponins.</title>
        <authorList>
            <person name="Li Y."/>
            <person name="Tan C."/>
            <person name="Li Z."/>
            <person name="Guo J."/>
            <person name="Li S."/>
            <person name="Chen X."/>
            <person name="Wang C."/>
            <person name="Dai X."/>
            <person name="Yang H."/>
            <person name="Song W."/>
            <person name="Hou L."/>
            <person name="Xu J."/>
            <person name="Tong Z."/>
            <person name="Xu A."/>
            <person name="Yuan X."/>
            <person name="Wang W."/>
            <person name="Yang Q."/>
            <person name="Chen L."/>
            <person name="Sun Z."/>
            <person name="Wang K."/>
            <person name="Pan B."/>
            <person name="Chen J."/>
            <person name="Bao Y."/>
            <person name="Liu F."/>
            <person name="Qi X."/>
            <person name="Gang D.R."/>
            <person name="Wen J."/>
            <person name="Li J."/>
        </authorList>
    </citation>
    <scope>NUCLEOTIDE SEQUENCE</scope>
    <source>
        <strain evidence="9">Dzin_1.0</strain>
    </source>
</reference>
<dbReference type="GO" id="GO:0016020">
    <property type="term" value="C:membrane"/>
    <property type="evidence" value="ECO:0007669"/>
    <property type="project" value="UniProtKB-SubCell"/>
</dbReference>